<dbReference type="STRING" id="1245745.A0A0A2W059"/>
<dbReference type="InterPro" id="IPR047640">
    <property type="entry name" value="RpiR-like"/>
</dbReference>
<protein>
    <submittedName>
        <fullName evidence="6">Putative HTH-type transcriptional regulator</fullName>
    </submittedName>
</protein>
<dbReference type="Gene3D" id="1.10.10.10">
    <property type="entry name" value="Winged helix-like DNA-binding domain superfamily/Winged helix DNA-binding domain"/>
    <property type="match status" value="1"/>
</dbReference>
<dbReference type="InterPro" id="IPR036388">
    <property type="entry name" value="WH-like_DNA-bd_sf"/>
</dbReference>
<dbReference type="PANTHER" id="PTHR30514:SF20">
    <property type="entry name" value="TRANSCRIPTIONAL REGULATOR"/>
    <property type="match status" value="1"/>
</dbReference>
<dbReference type="PROSITE" id="PS51464">
    <property type="entry name" value="SIS"/>
    <property type="match status" value="1"/>
</dbReference>
<dbReference type="GO" id="GO:1901135">
    <property type="term" value="P:carbohydrate derivative metabolic process"/>
    <property type="evidence" value="ECO:0007669"/>
    <property type="project" value="InterPro"/>
</dbReference>
<sequence>MLIIVINTSLSQIWCICFIFGGTTLKYVSAITFEDGKLTTATTLSELQQQIRDRYDSLSKRLQQVSRYVLDNTNSVAFDTVAAIAERAEVPPSTLIRFANAFDFSGFNEMKQLFRMNLVEETASYTDRARLFRELGSEAVPETPLDILQEFARSNAQALQQLAARTEPAMLQRAVELLAEADTIYVVGLRRSFSVAAYLTYALSHLDCRAVLLDGLGGMLREQVNRVKAKDIVVSISFSPYAEETLMVSEIAAQAGARQIVITDSQISPFATFSDLCFVVKEAQVDAFRSQSATLCLVQSLMVALAYFQGTPHSALSPEA</sequence>
<evidence type="ECO:0000259" key="4">
    <source>
        <dbReference type="PROSITE" id="PS51071"/>
    </source>
</evidence>
<keyword evidence="1" id="KW-0805">Transcription regulation</keyword>
<evidence type="ECO:0000313" key="7">
    <source>
        <dbReference type="Proteomes" id="UP000030106"/>
    </source>
</evidence>
<accession>A0A0A2W059</accession>
<name>A0A0A2W059_BEABA</name>
<dbReference type="EMBL" id="ANFO01000038">
    <property type="protein sequence ID" value="KGQ13536.1"/>
    <property type="molecule type" value="Genomic_DNA"/>
</dbReference>
<dbReference type="Gene3D" id="3.40.50.10490">
    <property type="entry name" value="Glucose-6-phosphate isomerase like protein, domain 1"/>
    <property type="match status" value="1"/>
</dbReference>
<dbReference type="Pfam" id="PF01418">
    <property type="entry name" value="HTH_6"/>
    <property type="match status" value="1"/>
</dbReference>
<dbReference type="InterPro" id="IPR000281">
    <property type="entry name" value="HTH_RpiR"/>
</dbReference>
<dbReference type="GO" id="GO:0097367">
    <property type="term" value="F:carbohydrate derivative binding"/>
    <property type="evidence" value="ECO:0007669"/>
    <property type="project" value="InterPro"/>
</dbReference>
<dbReference type="CDD" id="cd05013">
    <property type="entry name" value="SIS_RpiR"/>
    <property type="match status" value="1"/>
</dbReference>
<evidence type="ECO:0000259" key="5">
    <source>
        <dbReference type="PROSITE" id="PS51464"/>
    </source>
</evidence>
<dbReference type="GO" id="GO:0003700">
    <property type="term" value="F:DNA-binding transcription factor activity"/>
    <property type="evidence" value="ECO:0007669"/>
    <property type="project" value="InterPro"/>
</dbReference>
<feature type="domain" description="SIS" evidence="5">
    <location>
        <begin position="174"/>
        <end position="320"/>
    </location>
</feature>
<dbReference type="InterPro" id="IPR009057">
    <property type="entry name" value="Homeodomain-like_sf"/>
</dbReference>
<evidence type="ECO:0000256" key="2">
    <source>
        <dbReference type="ARBA" id="ARBA00023125"/>
    </source>
</evidence>
<dbReference type="GO" id="GO:0003677">
    <property type="term" value="F:DNA binding"/>
    <property type="evidence" value="ECO:0007669"/>
    <property type="project" value="UniProtKB-KW"/>
</dbReference>
<organism evidence="6 7">
    <name type="scientific">Beauveria bassiana D1-5</name>
    <dbReference type="NCBI Taxonomy" id="1245745"/>
    <lineage>
        <taxon>Eukaryota</taxon>
        <taxon>Fungi</taxon>
        <taxon>Dikarya</taxon>
        <taxon>Ascomycota</taxon>
        <taxon>Pezizomycotina</taxon>
        <taxon>Sordariomycetes</taxon>
        <taxon>Hypocreomycetidae</taxon>
        <taxon>Hypocreales</taxon>
        <taxon>Cordycipitaceae</taxon>
        <taxon>Beauveria</taxon>
    </lineage>
</organism>
<dbReference type="InterPro" id="IPR046348">
    <property type="entry name" value="SIS_dom_sf"/>
</dbReference>
<reference evidence="6 7" key="1">
    <citation type="submission" date="2012-10" db="EMBL/GenBank/DDBJ databases">
        <title>Genome sequencing and analysis of entomopathogenic fungi Beauveria bassiana D1-5.</title>
        <authorList>
            <person name="Li Q."/>
            <person name="Wang L."/>
            <person name="Zhang Z."/>
            <person name="Wang Q."/>
            <person name="Ren J."/>
            <person name="Wang M."/>
            <person name="Xu W."/>
            <person name="Wang J."/>
            <person name="Lu Y."/>
            <person name="Du Q."/>
            <person name="Sun Z."/>
        </authorList>
    </citation>
    <scope>NUCLEOTIDE SEQUENCE [LARGE SCALE GENOMIC DNA]</scope>
    <source>
        <strain evidence="6 7">D1-5</strain>
    </source>
</reference>
<dbReference type="Pfam" id="PF01380">
    <property type="entry name" value="SIS"/>
    <property type="match status" value="1"/>
</dbReference>
<dbReference type="HOGENOM" id="CLU_055769_1_3_1"/>
<feature type="domain" description="HTH rpiR-type" evidence="4">
    <location>
        <begin position="45"/>
        <end position="121"/>
    </location>
</feature>
<dbReference type="InterPro" id="IPR035472">
    <property type="entry name" value="RpiR-like_SIS"/>
</dbReference>
<proteinExistence type="predicted"/>
<dbReference type="AlphaFoldDB" id="A0A0A2W059"/>
<dbReference type="SUPFAM" id="SSF46689">
    <property type="entry name" value="Homeodomain-like"/>
    <property type="match status" value="1"/>
</dbReference>
<dbReference type="PANTHER" id="PTHR30514">
    <property type="entry name" value="GLUCOKINASE"/>
    <property type="match status" value="1"/>
</dbReference>
<gene>
    <name evidence="6" type="ORF">BBAD15_g642</name>
</gene>
<evidence type="ECO:0000256" key="1">
    <source>
        <dbReference type="ARBA" id="ARBA00023015"/>
    </source>
</evidence>
<dbReference type="InterPro" id="IPR001347">
    <property type="entry name" value="SIS_dom"/>
</dbReference>
<dbReference type="SUPFAM" id="SSF53697">
    <property type="entry name" value="SIS domain"/>
    <property type="match status" value="1"/>
</dbReference>
<dbReference type="Proteomes" id="UP000030106">
    <property type="component" value="Unassembled WGS sequence"/>
</dbReference>
<keyword evidence="3" id="KW-0804">Transcription</keyword>
<comment type="caution">
    <text evidence="6">The sequence shown here is derived from an EMBL/GenBank/DDBJ whole genome shotgun (WGS) entry which is preliminary data.</text>
</comment>
<dbReference type="PROSITE" id="PS51071">
    <property type="entry name" value="HTH_RPIR"/>
    <property type="match status" value="1"/>
</dbReference>
<keyword evidence="2" id="KW-0238">DNA-binding</keyword>
<evidence type="ECO:0000313" key="6">
    <source>
        <dbReference type="EMBL" id="KGQ13536.1"/>
    </source>
</evidence>
<evidence type="ECO:0000256" key="3">
    <source>
        <dbReference type="ARBA" id="ARBA00023163"/>
    </source>
</evidence>